<comment type="caution">
    <text evidence="1">The sequence shown here is derived from an EMBL/GenBank/DDBJ whole genome shotgun (WGS) entry which is preliminary data.</text>
</comment>
<reference evidence="1 2" key="1">
    <citation type="submission" date="2016-06" db="EMBL/GenBank/DDBJ databases">
        <authorList>
            <person name="Kjaerup R.B."/>
            <person name="Dalgaard T.S."/>
            <person name="Juul-Madsen H.R."/>
        </authorList>
    </citation>
    <scope>NUCLEOTIDE SEQUENCE [LARGE SCALE GENOMIC DNA]</scope>
    <source>
        <strain evidence="1 2">Pb300</strain>
    </source>
</reference>
<organism evidence="1 2">
    <name type="scientific">Paracoccidioides brasiliensis</name>
    <dbReference type="NCBI Taxonomy" id="121759"/>
    <lineage>
        <taxon>Eukaryota</taxon>
        <taxon>Fungi</taxon>
        <taxon>Dikarya</taxon>
        <taxon>Ascomycota</taxon>
        <taxon>Pezizomycotina</taxon>
        <taxon>Eurotiomycetes</taxon>
        <taxon>Eurotiomycetidae</taxon>
        <taxon>Onygenales</taxon>
        <taxon>Ajellomycetaceae</taxon>
        <taxon>Paracoccidioides</taxon>
    </lineage>
</organism>
<proteinExistence type="predicted"/>
<dbReference type="AlphaFoldDB" id="A0A1D2J7I1"/>
<dbReference type="VEuPathDB" id="FungiDB:PADG_11877"/>
<dbReference type="Proteomes" id="UP000242814">
    <property type="component" value="Unassembled WGS sequence"/>
</dbReference>
<dbReference type="EMBL" id="LZYO01000359">
    <property type="protein sequence ID" value="ODH14673.1"/>
    <property type="molecule type" value="Genomic_DNA"/>
</dbReference>
<dbReference type="VEuPathDB" id="FungiDB:PABG_12624"/>
<gene>
    <name evidence="1" type="ORF">ACO22_06531</name>
</gene>
<name>A0A1D2J7I1_PARBR</name>
<accession>A0A1D2J7I1</accession>
<protein>
    <submittedName>
        <fullName evidence="1">Uncharacterized protein</fullName>
    </submittedName>
</protein>
<evidence type="ECO:0000313" key="2">
    <source>
        <dbReference type="Proteomes" id="UP000242814"/>
    </source>
</evidence>
<sequence>MDQLIERSQLHQCPLRFKGIASPGECGNVEAVQEGKKIVLTRRLMRLLTLISITAALYKGYNGFDFYGV</sequence>
<evidence type="ECO:0000313" key="1">
    <source>
        <dbReference type="EMBL" id="ODH14673.1"/>
    </source>
</evidence>